<accession>A0ABW0N7Z6</accession>
<dbReference type="PRINTS" id="PR00260">
    <property type="entry name" value="CHEMTRNSDUCR"/>
</dbReference>
<dbReference type="RefSeq" id="WP_376848821.1">
    <property type="nucleotide sequence ID" value="NZ_JBHSMF010000003.1"/>
</dbReference>
<feature type="domain" description="Methyl-accepting transducer" evidence="5">
    <location>
        <begin position="268"/>
        <end position="497"/>
    </location>
</feature>
<evidence type="ECO:0000256" key="2">
    <source>
        <dbReference type="ARBA" id="ARBA00029447"/>
    </source>
</evidence>
<reference evidence="8" key="1">
    <citation type="journal article" date="2019" name="Int. J. Syst. Evol. Microbiol.">
        <title>The Global Catalogue of Microorganisms (GCM) 10K type strain sequencing project: providing services to taxonomists for standard genome sequencing and annotation.</title>
        <authorList>
            <consortium name="The Broad Institute Genomics Platform"/>
            <consortium name="The Broad Institute Genome Sequencing Center for Infectious Disease"/>
            <person name="Wu L."/>
            <person name="Ma J."/>
        </authorList>
    </citation>
    <scope>NUCLEOTIDE SEQUENCE [LARGE SCALE GENOMIC DNA]</scope>
    <source>
        <strain evidence="8">CCUG 57401</strain>
    </source>
</reference>
<dbReference type="PANTHER" id="PTHR43531">
    <property type="entry name" value="PROTEIN ICFG"/>
    <property type="match status" value="1"/>
</dbReference>
<dbReference type="InterPro" id="IPR003660">
    <property type="entry name" value="HAMP_dom"/>
</dbReference>
<dbReference type="PANTHER" id="PTHR43531:SF14">
    <property type="entry name" value="METHYL-ACCEPTING CHEMOTAXIS PROTEIN I-RELATED"/>
    <property type="match status" value="1"/>
</dbReference>
<dbReference type="Gene3D" id="1.10.287.950">
    <property type="entry name" value="Methyl-accepting chemotaxis protein"/>
    <property type="match status" value="1"/>
</dbReference>
<dbReference type="PROSITE" id="PS50885">
    <property type="entry name" value="HAMP"/>
    <property type="match status" value="1"/>
</dbReference>
<feature type="transmembrane region" description="Helical" evidence="4">
    <location>
        <begin position="189"/>
        <end position="209"/>
    </location>
</feature>
<keyword evidence="3" id="KW-0807">Transducer</keyword>
<keyword evidence="4" id="KW-0812">Transmembrane</keyword>
<protein>
    <submittedName>
        <fullName evidence="7">Methyl-accepting chemotaxis protein</fullName>
    </submittedName>
</protein>
<evidence type="ECO:0000256" key="3">
    <source>
        <dbReference type="PROSITE-ProRule" id="PRU00284"/>
    </source>
</evidence>
<evidence type="ECO:0000313" key="8">
    <source>
        <dbReference type="Proteomes" id="UP001596037"/>
    </source>
</evidence>
<gene>
    <name evidence="7" type="ORF">ACFPOE_04505</name>
</gene>
<dbReference type="Pfam" id="PF00015">
    <property type="entry name" value="MCPsignal"/>
    <property type="match status" value="1"/>
</dbReference>
<dbReference type="PROSITE" id="PS50111">
    <property type="entry name" value="CHEMOTAXIS_TRANSDUC_2"/>
    <property type="match status" value="1"/>
</dbReference>
<evidence type="ECO:0000256" key="1">
    <source>
        <dbReference type="ARBA" id="ARBA00022481"/>
    </source>
</evidence>
<evidence type="ECO:0000256" key="4">
    <source>
        <dbReference type="SAM" id="Phobius"/>
    </source>
</evidence>
<dbReference type="Proteomes" id="UP001596037">
    <property type="component" value="Unassembled WGS sequence"/>
</dbReference>
<dbReference type="SMART" id="SM00283">
    <property type="entry name" value="MA"/>
    <property type="match status" value="1"/>
</dbReference>
<evidence type="ECO:0000259" key="5">
    <source>
        <dbReference type="PROSITE" id="PS50111"/>
    </source>
</evidence>
<keyword evidence="8" id="KW-1185">Reference proteome</keyword>
<keyword evidence="4" id="KW-0472">Membrane</keyword>
<dbReference type="InterPro" id="IPR051310">
    <property type="entry name" value="MCP_chemotaxis"/>
</dbReference>
<dbReference type="EMBL" id="JBHSMF010000003">
    <property type="protein sequence ID" value="MFC5496786.1"/>
    <property type="molecule type" value="Genomic_DNA"/>
</dbReference>
<proteinExistence type="inferred from homology"/>
<keyword evidence="4" id="KW-1133">Transmembrane helix</keyword>
<dbReference type="SMART" id="SM00304">
    <property type="entry name" value="HAMP"/>
    <property type="match status" value="1"/>
</dbReference>
<dbReference type="CDD" id="cd06225">
    <property type="entry name" value="HAMP"/>
    <property type="match status" value="1"/>
</dbReference>
<dbReference type="Pfam" id="PF00672">
    <property type="entry name" value="HAMP"/>
    <property type="match status" value="1"/>
</dbReference>
<organism evidence="7 8">
    <name type="scientific">Caenimonas terrae</name>
    <dbReference type="NCBI Taxonomy" id="696074"/>
    <lineage>
        <taxon>Bacteria</taxon>
        <taxon>Pseudomonadati</taxon>
        <taxon>Pseudomonadota</taxon>
        <taxon>Betaproteobacteria</taxon>
        <taxon>Burkholderiales</taxon>
        <taxon>Comamonadaceae</taxon>
        <taxon>Caenimonas</taxon>
    </lineage>
</organism>
<dbReference type="SUPFAM" id="SSF58104">
    <property type="entry name" value="Methyl-accepting chemotaxis protein (MCP) signaling domain"/>
    <property type="match status" value="1"/>
</dbReference>
<dbReference type="InterPro" id="IPR004089">
    <property type="entry name" value="MCPsignal_dom"/>
</dbReference>
<evidence type="ECO:0000259" key="6">
    <source>
        <dbReference type="PROSITE" id="PS50885"/>
    </source>
</evidence>
<sequence length="530" mass="54671">MKFHQTIQGKLIGLSLLAILALAGSGIAGLVARHYLTVGADHVLQAQEALRQHMEAGQARDVLRGDVLAAVLAGRGAGADAVKAGRAQVQAHATQLAESTRKVEAMELNPAIHAALAKMRPALEAYVRQANAVATVADGDDAAAQAQLGEFLATFGSVATDMDAISSLIAQSARTAEHTSRATSERTGIVVGVGTVLACLLLLVAGWSISRDIVRRLVRALQVAQAVATGDLTSRIEVQGNDEAAQLLGALARMNDNLVQLVGTVRQSSDSIASGSVQIASGNQDLSQRTEEQASNLQQTAASMEQINATVRANAEATRTASEMATATTLSARLSGQAVSELVATMAEITASSRRISEITGVIDGIAFQTNILALNAAVEAARAGDQGRGFAVVAAEVRNLAQRSAAAAKEIKVLIGASVDKVGAGERQAAHAGDSMGQVVRQVQEMTTLLAEISSATQEQNKGVAEVSHAVTQMDQVTQGNASLVEEAAAAAESLSRQAELLVRAVSVFRMDAALPLAGSRSPLALGLA</sequence>
<comment type="similarity">
    <text evidence="2">Belongs to the methyl-accepting chemotaxis (MCP) protein family.</text>
</comment>
<name>A0ABW0N7Z6_9BURK</name>
<keyword evidence="1" id="KW-0488">Methylation</keyword>
<evidence type="ECO:0000313" key="7">
    <source>
        <dbReference type="EMBL" id="MFC5496786.1"/>
    </source>
</evidence>
<comment type="caution">
    <text evidence="7">The sequence shown here is derived from an EMBL/GenBank/DDBJ whole genome shotgun (WGS) entry which is preliminary data.</text>
</comment>
<feature type="domain" description="HAMP" evidence="6">
    <location>
        <begin position="211"/>
        <end position="263"/>
    </location>
</feature>
<dbReference type="InterPro" id="IPR004090">
    <property type="entry name" value="Chemotax_Me-accpt_rcpt"/>
</dbReference>